<dbReference type="SUPFAM" id="SSF51735">
    <property type="entry name" value="NAD(P)-binding Rossmann-fold domains"/>
    <property type="match status" value="1"/>
</dbReference>
<protein>
    <submittedName>
        <fullName evidence="5">SDR family NAD(P)-dependent oxidoreductase</fullName>
    </submittedName>
</protein>
<dbReference type="Proteomes" id="UP001501218">
    <property type="component" value="Unassembled WGS sequence"/>
</dbReference>
<gene>
    <name evidence="5" type="ORF">GCM10009854_23750</name>
</gene>
<dbReference type="PROSITE" id="PS00061">
    <property type="entry name" value="ADH_SHORT"/>
    <property type="match status" value="1"/>
</dbReference>
<keyword evidence="2" id="KW-0560">Oxidoreductase</keyword>
<dbReference type="InterPro" id="IPR002347">
    <property type="entry name" value="SDR_fam"/>
</dbReference>
<dbReference type="PANTHER" id="PTHR44196">
    <property type="entry name" value="DEHYDROGENASE/REDUCTASE SDR FAMILY MEMBER 7B"/>
    <property type="match status" value="1"/>
</dbReference>
<evidence type="ECO:0000313" key="6">
    <source>
        <dbReference type="Proteomes" id="UP001501218"/>
    </source>
</evidence>
<dbReference type="InterPro" id="IPR020904">
    <property type="entry name" value="Sc_DH/Rdtase_CS"/>
</dbReference>
<sequence>MSRYPVRGKVAAITGAGSGIGRALAVELSRRGASVALSDIDEVGLEETADQLTGPAHTALVDTSDRDAVMSWASEVTGRFGAVHQVYNNAGIATNRPVLESTWQDYERVFAVNLAGVIHGTQAFLPQLIASGDGAVVNLSSLNGYLAQPGMSQYCAAKFGVRGFTEALRAEMLRDGHPVRVSVVHPGGVRTAIADNATRIAEEAGEVLTPAQRARQRVYREKLLKLPPADAARIIADGVERGRPRIRVGRDAVAVDLLTRAAPALATRLAVSLERKIFPASGR</sequence>
<dbReference type="RefSeq" id="WP_344130173.1">
    <property type="nucleotide sequence ID" value="NZ_BAAARA010000007.1"/>
</dbReference>
<name>A0ABP5T5V3_9PSEU</name>
<dbReference type="InterPro" id="IPR036291">
    <property type="entry name" value="NAD(P)-bd_dom_sf"/>
</dbReference>
<dbReference type="Pfam" id="PF00106">
    <property type="entry name" value="adh_short"/>
    <property type="match status" value="1"/>
</dbReference>
<organism evidence="5 6">
    <name type="scientific">Saccharopolyspora halophila</name>
    <dbReference type="NCBI Taxonomy" id="405551"/>
    <lineage>
        <taxon>Bacteria</taxon>
        <taxon>Bacillati</taxon>
        <taxon>Actinomycetota</taxon>
        <taxon>Actinomycetes</taxon>
        <taxon>Pseudonocardiales</taxon>
        <taxon>Pseudonocardiaceae</taxon>
        <taxon>Saccharopolyspora</taxon>
    </lineage>
</organism>
<dbReference type="InterPro" id="IPR057326">
    <property type="entry name" value="KR_dom"/>
</dbReference>
<proteinExistence type="inferred from homology"/>
<evidence type="ECO:0000256" key="3">
    <source>
        <dbReference type="RuleBase" id="RU000363"/>
    </source>
</evidence>
<dbReference type="PANTHER" id="PTHR44196:SF1">
    <property type="entry name" value="DEHYDROGENASE_REDUCTASE SDR FAMILY MEMBER 7B"/>
    <property type="match status" value="1"/>
</dbReference>
<comment type="caution">
    <text evidence="5">The sequence shown here is derived from an EMBL/GenBank/DDBJ whole genome shotgun (WGS) entry which is preliminary data.</text>
</comment>
<dbReference type="PRINTS" id="PR00080">
    <property type="entry name" value="SDRFAMILY"/>
</dbReference>
<evidence type="ECO:0000256" key="1">
    <source>
        <dbReference type="ARBA" id="ARBA00006484"/>
    </source>
</evidence>
<accession>A0ABP5T5V3</accession>
<dbReference type="PRINTS" id="PR00081">
    <property type="entry name" value="GDHRDH"/>
</dbReference>
<evidence type="ECO:0000313" key="5">
    <source>
        <dbReference type="EMBL" id="GAA2346101.1"/>
    </source>
</evidence>
<reference evidence="6" key="1">
    <citation type="journal article" date="2019" name="Int. J. Syst. Evol. Microbiol.">
        <title>The Global Catalogue of Microorganisms (GCM) 10K type strain sequencing project: providing services to taxonomists for standard genome sequencing and annotation.</title>
        <authorList>
            <consortium name="The Broad Institute Genomics Platform"/>
            <consortium name="The Broad Institute Genome Sequencing Center for Infectious Disease"/>
            <person name="Wu L."/>
            <person name="Ma J."/>
        </authorList>
    </citation>
    <scope>NUCLEOTIDE SEQUENCE [LARGE SCALE GENOMIC DNA]</scope>
    <source>
        <strain evidence="6">JCM 16221</strain>
    </source>
</reference>
<evidence type="ECO:0000256" key="2">
    <source>
        <dbReference type="ARBA" id="ARBA00023002"/>
    </source>
</evidence>
<dbReference type="EMBL" id="BAAARA010000007">
    <property type="protein sequence ID" value="GAA2346101.1"/>
    <property type="molecule type" value="Genomic_DNA"/>
</dbReference>
<comment type="similarity">
    <text evidence="1 3">Belongs to the short-chain dehydrogenases/reductases (SDR) family.</text>
</comment>
<dbReference type="SMART" id="SM00822">
    <property type="entry name" value="PKS_KR"/>
    <property type="match status" value="1"/>
</dbReference>
<feature type="domain" description="Ketoreductase" evidence="4">
    <location>
        <begin position="9"/>
        <end position="190"/>
    </location>
</feature>
<keyword evidence="6" id="KW-1185">Reference proteome</keyword>
<dbReference type="Gene3D" id="3.40.50.720">
    <property type="entry name" value="NAD(P)-binding Rossmann-like Domain"/>
    <property type="match status" value="1"/>
</dbReference>
<evidence type="ECO:0000259" key="4">
    <source>
        <dbReference type="SMART" id="SM00822"/>
    </source>
</evidence>